<keyword evidence="2" id="KW-1185">Reference proteome</keyword>
<organism evidence="1 2">
    <name type="scientific">Psilocybe cubensis</name>
    <name type="common">Psychedelic mushroom</name>
    <name type="synonym">Stropharia cubensis</name>
    <dbReference type="NCBI Taxonomy" id="181762"/>
    <lineage>
        <taxon>Eukaryota</taxon>
        <taxon>Fungi</taxon>
        <taxon>Dikarya</taxon>
        <taxon>Basidiomycota</taxon>
        <taxon>Agaricomycotina</taxon>
        <taxon>Agaricomycetes</taxon>
        <taxon>Agaricomycetidae</taxon>
        <taxon>Agaricales</taxon>
        <taxon>Agaricineae</taxon>
        <taxon>Strophariaceae</taxon>
        <taxon>Psilocybe</taxon>
    </lineage>
</organism>
<dbReference type="EMBL" id="JAFIQS020000004">
    <property type="protein sequence ID" value="KAH9483298.1"/>
    <property type="molecule type" value="Genomic_DNA"/>
</dbReference>
<protein>
    <submittedName>
        <fullName evidence="1">Uncharacterized protein</fullName>
    </submittedName>
</protein>
<comment type="caution">
    <text evidence="1">The sequence shown here is derived from an EMBL/GenBank/DDBJ whole genome shotgun (WGS) entry which is preliminary data.</text>
</comment>
<evidence type="ECO:0000313" key="2">
    <source>
        <dbReference type="Proteomes" id="UP000664032"/>
    </source>
</evidence>
<sequence>MQSIQRKFSTLTTFNHDLIEFTNQPILNLSAQTYAHLRVYFTPTTIKGTKFFYVEKRNIPFPDGTRGFFYYRQDPRFPLIDGAVRFRVVPPDADTFDAPGAEDLRTPDGKTWQRKLFFIYLRRDKTVLDKLEAEKLVHRDARSLHLTFVKRFNRQKSVKRLLADETLSDKEREWAELRAQMVRERRDSEPLPRRPRAPSTRGRGRPPRPHRKVKVRPDPATTVIPAGLKRRRTDERVALEYCRLYTPNDTFTIDLSRVCLYLHVGKPNTPIDTRLDIYYIFRDKRDMYTQESSHGVAPYSVIDFFMDFIVVQFVQYGADSYPSPGKITARFELKTMPDSKNQPRTYFFIRVVDILEPIIPLVEGYDGFIDKPVIGRLLGRQSQRSGKGKRGADASVSASGSPNTSVSVSGRKKKKADVTEGEYREDKATAFWRMPVESPRGQKLLALFEEAGANS</sequence>
<proteinExistence type="predicted"/>
<dbReference type="Proteomes" id="UP000664032">
    <property type="component" value="Unassembled WGS sequence"/>
</dbReference>
<reference evidence="1" key="1">
    <citation type="submission" date="2021-10" db="EMBL/GenBank/DDBJ databases">
        <title>Psilocybe cubensis genome.</title>
        <authorList>
            <person name="Mckernan K.J."/>
            <person name="Crawford S."/>
            <person name="Trippe A."/>
            <person name="Kane L.T."/>
            <person name="Mclaughlin S."/>
        </authorList>
    </citation>
    <scope>NUCLEOTIDE SEQUENCE</scope>
    <source>
        <strain evidence="1">MGC-MH-2018</strain>
    </source>
</reference>
<evidence type="ECO:0000313" key="1">
    <source>
        <dbReference type="EMBL" id="KAH9483298.1"/>
    </source>
</evidence>
<name>A0ACB8H678_PSICU</name>
<gene>
    <name evidence="1" type="ORF">JR316_0005404</name>
</gene>
<accession>A0ACB8H678</accession>